<dbReference type="Pfam" id="PF08530">
    <property type="entry name" value="PepX_C"/>
    <property type="match status" value="1"/>
</dbReference>
<dbReference type="RefSeq" id="WP_317488959.1">
    <property type="nucleotide sequence ID" value="NZ_CP136051.1"/>
</dbReference>
<dbReference type="InterPro" id="IPR005674">
    <property type="entry name" value="CocE/Ser_esterase"/>
</dbReference>
<protein>
    <submittedName>
        <fullName evidence="4">CocE/NonD family hydrolase</fullName>
    </submittedName>
</protein>
<dbReference type="InterPro" id="IPR029058">
    <property type="entry name" value="AB_hydrolase_fold"/>
</dbReference>
<sequence>MKALIFSFLLSFLATPLVAQPQAWNIQREVVKIPMRDGVNLEAILYKPAGEGRFPAIVYRTPYGKDEYDGYAMFPLAAAKEGFAVFLVDVRGRFGSEGEFKAYHQERPDGYDLIEWVGKQPYVNGRVGTYGGSYPGIVQWLALSEAPEALKAAAPDMTPINSHYFYYFGGAFSMPWLDWFMPLIVPDLRKRANDPSGPWLDSDAYQQWAKDRDQWYKYRPLADMPLLKKYAPYYYDWLSHPDKSDWWDFASVEKDFEKMQAPAMLLSGWYDAAYGPLGAIQAFQEMKTKAATSVARENTKLILGPWNHTSVTVRKSHFGEVDFGPSAGFDFDRVLIDWFTLHLKEEEAPMPDPVSVFVMGANKWKTFSDWPVPNIESTTFYLVAGADNKSGELVMQPSKKAKTMSYTFDPNNPVYDKSFEKSYPYDQREIESREDVLVFTSEVLTKDIEVIGLVEAALAVSSSAKDTDFHVVLCDVYPDGTSINLSGLDAGYLRMRYREGLEKQVLMKPEKVYSISIDNMATANLFKAGHRIRMYITSSSFPHYDPNPNTGTNIATEANLIPAVNKVHVGGKNASKLILPTVKK</sequence>
<evidence type="ECO:0000256" key="1">
    <source>
        <dbReference type="ARBA" id="ARBA00022801"/>
    </source>
</evidence>
<dbReference type="Gene3D" id="2.60.120.260">
    <property type="entry name" value="Galactose-binding domain-like"/>
    <property type="match status" value="1"/>
</dbReference>
<accession>A0ABZ0IR84</accession>
<dbReference type="SMART" id="SM00939">
    <property type="entry name" value="PepX_C"/>
    <property type="match status" value="1"/>
</dbReference>
<keyword evidence="2" id="KW-0732">Signal</keyword>
<dbReference type="InterPro" id="IPR013736">
    <property type="entry name" value="Xaa-Pro_dipept_C"/>
</dbReference>
<organism evidence="4 5">
    <name type="scientific">Imperialibacter roseus</name>
    <dbReference type="NCBI Taxonomy" id="1324217"/>
    <lineage>
        <taxon>Bacteria</taxon>
        <taxon>Pseudomonadati</taxon>
        <taxon>Bacteroidota</taxon>
        <taxon>Cytophagia</taxon>
        <taxon>Cytophagales</taxon>
        <taxon>Flammeovirgaceae</taxon>
        <taxon>Imperialibacter</taxon>
    </lineage>
</organism>
<gene>
    <name evidence="4" type="ORF">RT717_24455</name>
</gene>
<keyword evidence="5" id="KW-1185">Reference proteome</keyword>
<dbReference type="EMBL" id="CP136051">
    <property type="protein sequence ID" value="WOK06231.1"/>
    <property type="molecule type" value="Genomic_DNA"/>
</dbReference>
<reference evidence="4 5" key="1">
    <citation type="journal article" date="2023" name="Microbiol. Resour. Announc.">
        <title>Complete Genome Sequence of Imperialibacter roseus strain P4T.</title>
        <authorList>
            <person name="Tizabi D.R."/>
            <person name="Bachvaroff T."/>
            <person name="Hill R.T."/>
        </authorList>
    </citation>
    <scope>NUCLEOTIDE SEQUENCE [LARGE SCALE GENOMIC DNA]</scope>
    <source>
        <strain evidence="4 5">P4T</strain>
    </source>
</reference>
<dbReference type="SUPFAM" id="SSF53474">
    <property type="entry name" value="alpha/beta-Hydrolases"/>
    <property type="match status" value="1"/>
</dbReference>
<keyword evidence="1 4" id="KW-0378">Hydrolase</keyword>
<dbReference type="NCBIfam" id="TIGR00976">
    <property type="entry name" value="CocE_NonD"/>
    <property type="match status" value="1"/>
</dbReference>
<proteinExistence type="predicted"/>
<feature type="chain" id="PRO_5045977184" evidence="2">
    <location>
        <begin position="20"/>
        <end position="584"/>
    </location>
</feature>
<dbReference type="InterPro" id="IPR008979">
    <property type="entry name" value="Galactose-bd-like_sf"/>
</dbReference>
<feature type="signal peptide" evidence="2">
    <location>
        <begin position="1"/>
        <end position="19"/>
    </location>
</feature>
<dbReference type="GO" id="GO:0016787">
    <property type="term" value="F:hydrolase activity"/>
    <property type="evidence" value="ECO:0007669"/>
    <property type="project" value="UniProtKB-KW"/>
</dbReference>
<dbReference type="PANTHER" id="PTHR43056">
    <property type="entry name" value="PEPTIDASE S9 PROLYL OLIGOPEPTIDASE"/>
    <property type="match status" value="1"/>
</dbReference>
<evidence type="ECO:0000259" key="3">
    <source>
        <dbReference type="SMART" id="SM00939"/>
    </source>
</evidence>
<dbReference type="InterPro" id="IPR050585">
    <property type="entry name" value="Xaa-Pro_dipeptidyl-ppase/CocE"/>
</dbReference>
<dbReference type="Gene3D" id="3.40.50.1820">
    <property type="entry name" value="alpha/beta hydrolase"/>
    <property type="match status" value="1"/>
</dbReference>
<evidence type="ECO:0000256" key="2">
    <source>
        <dbReference type="SAM" id="SignalP"/>
    </source>
</evidence>
<feature type="domain" description="Xaa-Pro dipeptidyl-peptidase C-terminal" evidence="3">
    <location>
        <begin position="336"/>
        <end position="578"/>
    </location>
</feature>
<evidence type="ECO:0000313" key="5">
    <source>
        <dbReference type="Proteomes" id="UP001302349"/>
    </source>
</evidence>
<dbReference type="Proteomes" id="UP001302349">
    <property type="component" value="Chromosome"/>
</dbReference>
<dbReference type="Pfam" id="PF02129">
    <property type="entry name" value="Peptidase_S15"/>
    <property type="match status" value="1"/>
</dbReference>
<dbReference type="PANTHER" id="PTHR43056:SF10">
    <property type="entry name" value="COCE_NOND FAMILY, PUTATIVE (AFU_ORTHOLOGUE AFUA_7G00600)-RELATED"/>
    <property type="match status" value="1"/>
</dbReference>
<dbReference type="InterPro" id="IPR000383">
    <property type="entry name" value="Xaa-Pro-like_dom"/>
</dbReference>
<evidence type="ECO:0000313" key="4">
    <source>
        <dbReference type="EMBL" id="WOK06231.1"/>
    </source>
</evidence>
<name>A0ABZ0IR84_9BACT</name>
<dbReference type="Gene3D" id="1.10.3020.10">
    <property type="entry name" value="alpha-amino acid ester hydrolase ( Helical cap domain)"/>
    <property type="match status" value="1"/>
</dbReference>
<dbReference type="SUPFAM" id="SSF49785">
    <property type="entry name" value="Galactose-binding domain-like"/>
    <property type="match status" value="1"/>
</dbReference>